<evidence type="ECO:0000256" key="1">
    <source>
        <dbReference type="SAM" id="MobiDB-lite"/>
    </source>
</evidence>
<reference evidence="3" key="1">
    <citation type="submission" date="2016-10" db="EMBL/GenBank/DDBJ databases">
        <authorList>
            <person name="Varghese N."/>
            <person name="Submissions S."/>
        </authorList>
    </citation>
    <scope>NUCLEOTIDE SEQUENCE [LARGE SCALE GENOMIC DNA]</scope>
    <source>
        <strain evidence="3">CGMCC 1.10218</strain>
    </source>
</reference>
<dbReference type="EMBL" id="FNZA01000019">
    <property type="protein sequence ID" value="SEJ79346.1"/>
    <property type="molecule type" value="Genomic_DNA"/>
</dbReference>
<protein>
    <recommendedName>
        <fullName evidence="4">Prevent-host-death family protein</fullName>
    </recommendedName>
</protein>
<keyword evidence="3" id="KW-1185">Reference proteome</keyword>
<dbReference type="Proteomes" id="UP000199223">
    <property type="component" value="Unassembled WGS sequence"/>
</dbReference>
<evidence type="ECO:0000313" key="2">
    <source>
        <dbReference type="EMBL" id="SEJ79346.1"/>
    </source>
</evidence>
<organism evidence="2 3">
    <name type="scientific">Deinococcus reticulitermitis</name>
    <dbReference type="NCBI Taxonomy" id="856736"/>
    <lineage>
        <taxon>Bacteria</taxon>
        <taxon>Thermotogati</taxon>
        <taxon>Deinococcota</taxon>
        <taxon>Deinococci</taxon>
        <taxon>Deinococcales</taxon>
        <taxon>Deinococcaceae</taxon>
        <taxon>Deinococcus</taxon>
    </lineage>
</organism>
<evidence type="ECO:0008006" key="4">
    <source>
        <dbReference type="Google" id="ProtNLM"/>
    </source>
</evidence>
<dbReference type="RefSeq" id="WP_092265417.1">
    <property type="nucleotide sequence ID" value="NZ_FNZA01000019.1"/>
</dbReference>
<dbReference type="AlphaFoldDB" id="A0A1H7BQ78"/>
<gene>
    <name evidence="2" type="ORF">SAMN04488058_1194</name>
</gene>
<proteinExistence type="predicted"/>
<evidence type="ECO:0000313" key="3">
    <source>
        <dbReference type="Proteomes" id="UP000199223"/>
    </source>
</evidence>
<dbReference type="OrthoDB" id="72766at2"/>
<feature type="region of interest" description="Disordered" evidence="1">
    <location>
        <begin position="1"/>
        <end position="22"/>
    </location>
</feature>
<accession>A0A1H7BQ78</accession>
<dbReference type="STRING" id="856736.SAMN04488058_1194"/>
<sequence>MTTTKAAMKKLSPQPKPVPAEGLPARVGVKEFRDQATRLLARGAPFAVERHGKVIGLYTPLTWTPEQQARVEQAAQGLDATLAQVARDLGLSVEDLEEVLVGDLP</sequence>
<name>A0A1H7BQ78_9DEIO</name>